<dbReference type="Proteomes" id="UP000663873">
    <property type="component" value="Unassembled WGS sequence"/>
</dbReference>
<dbReference type="EMBL" id="CAJOBO010002230">
    <property type="protein sequence ID" value="CAF4438919.1"/>
    <property type="molecule type" value="Genomic_DNA"/>
</dbReference>
<dbReference type="Gene3D" id="3.30.50.10">
    <property type="entry name" value="Erythroid Transcription Factor GATA-1, subunit A"/>
    <property type="match status" value="1"/>
</dbReference>
<dbReference type="GO" id="GO:0045944">
    <property type="term" value="P:positive regulation of transcription by RNA polymerase II"/>
    <property type="evidence" value="ECO:0007669"/>
    <property type="project" value="TreeGrafter"/>
</dbReference>
<evidence type="ECO:0000313" key="11">
    <source>
        <dbReference type="EMBL" id="CAF3132255.1"/>
    </source>
</evidence>
<dbReference type="EMBL" id="CAJNYU010001832">
    <property type="protein sequence ID" value="CAF3472972.1"/>
    <property type="molecule type" value="Genomic_DNA"/>
</dbReference>
<feature type="domain" description="NR LBD" evidence="10">
    <location>
        <begin position="145"/>
        <end position="348"/>
    </location>
</feature>
<organism evidence="11 17">
    <name type="scientific">Rotaria socialis</name>
    <dbReference type="NCBI Taxonomy" id="392032"/>
    <lineage>
        <taxon>Eukaryota</taxon>
        <taxon>Metazoa</taxon>
        <taxon>Spiralia</taxon>
        <taxon>Gnathifera</taxon>
        <taxon>Rotifera</taxon>
        <taxon>Eurotatoria</taxon>
        <taxon>Bdelloidea</taxon>
        <taxon>Philodinida</taxon>
        <taxon>Philodinidae</taxon>
        <taxon>Rotaria</taxon>
    </lineage>
</organism>
<evidence type="ECO:0000256" key="4">
    <source>
        <dbReference type="ARBA" id="ARBA00023015"/>
    </source>
</evidence>
<dbReference type="SUPFAM" id="SSF57716">
    <property type="entry name" value="Glucocorticoid receptor-like (DNA-binding domain)"/>
    <property type="match status" value="1"/>
</dbReference>
<name>A0A817P084_9BILA</name>
<dbReference type="GO" id="GO:0030154">
    <property type="term" value="P:cell differentiation"/>
    <property type="evidence" value="ECO:0007669"/>
    <property type="project" value="TreeGrafter"/>
</dbReference>
<accession>A0A817P084</accession>
<feature type="domain" description="Nuclear receptor" evidence="9">
    <location>
        <begin position="17"/>
        <end position="94"/>
    </location>
</feature>
<dbReference type="GO" id="GO:0000978">
    <property type="term" value="F:RNA polymerase II cis-regulatory region sequence-specific DNA binding"/>
    <property type="evidence" value="ECO:0007669"/>
    <property type="project" value="TreeGrafter"/>
</dbReference>
<dbReference type="SUPFAM" id="SSF48508">
    <property type="entry name" value="Nuclear receptor ligand-binding domain"/>
    <property type="match status" value="1"/>
</dbReference>
<dbReference type="PROSITE" id="PS51030">
    <property type="entry name" value="NUCLEAR_REC_DBD_2"/>
    <property type="match status" value="1"/>
</dbReference>
<dbReference type="EMBL" id="CAJNYD010004942">
    <property type="protein sequence ID" value="CAF3649476.1"/>
    <property type="molecule type" value="Genomic_DNA"/>
</dbReference>
<dbReference type="PANTHER" id="PTHR24082:SF283">
    <property type="entry name" value="NUCLEAR HORMONE RECEPTOR HR96"/>
    <property type="match status" value="1"/>
</dbReference>
<dbReference type="OrthoDB" id="6355676at2759"/>
<dbReference type="EMBL" id="CAJOBQ010000570">
    <property type="protein sequence ID" value="CAF4382827.1"/>
    <property type="molecule type" value="Genomic_DNA"/>
</dbReference>
<dbReference type="Proteomes" id="UP000663851">
    <property type="component" value="Unassembled WGS sequence"/>
</dbReference>
<dbReference type="Proteomes" id="UP000663833">
    <property type="component" value="Unassembled WGS sequence"/>
</dbReference>
<evidence type="ECO:0000259" key="10">
    <source>
        <dbReference type="PROSITE" id="PS51843"/>
    </source>
</evidence>
<dbReference type="InterPro" id="IPR050234">
    <property type="entry name" value="Nuclear_hormone_rcpt_NR1"/>
</dbReference>
<gene>
    <name evidence="12" type="ORF">FME351_LOCUS14966</name>
    <name evidence="16" type="ORF">HFQ381_LOCUS22967</name>
    <name evidence="13" type="ORF">LUA448_LOCUS32892</name>
    <name evidence="11" type="ORF">TIS948_LOCUS8622</name>
    <name evidence="15" type="ORF">TSG867_LOCUS11712</name>
    <name evidence="14" type="ORF">UJA718_LOCUS8500</name>
</gene>
<comment type="caution">
    <text evidence="11">The sequence shown here is derived from an EMBL/GenBank/DDBJ whole genome shotgun (WGS) entry which is preliminary data.</text>
</comment>
<evidence type="ECO:0000256" key="2">
    <source>
        <dbReference type="ARBA" id="ARBA00022771"/>
    </source>
</evidence>
<evidence type="ECO:0000256" key="1">
    <source>
        <dbReference type="ARBA" id="ARBA00022723"/>
    </source>
</evidence>
<evidence type="ECO:0000313" key="12">
    <source>
        <dbReference type="EMBL" id="CAF3472972.1"/>
    </source>
</evidence>
<evidence type="ECO:0000313" key="14">
    <source>
        <dbReference type="EMBL" id="CAF4233807.1"/>
    </source>
</evidence>
<keyword evidence="8" id="KW-0539">Nucleus</keyword>
<dbReference type="GO" id="GO:0008270">
    <property type="term" value="F:zinc ion binding"/>
    <property type="evidence" value="ECO:0007669"/>
    <property type="project" value="UniProtKB-KW"/>
</dbReference>
<dbReference type="Pfam" id="PF00105">
    <property type="entry name" value="zf-C4"/>
    <property type="match status" value="1"/>
</dbReference>
<dbReference type="PROSITE" id="PS00031">
    <property type="entry name" value="NUCLEAR_REC_DBD_1"/>
    <property type="match status" value="1"/>
</dbReference>
<reference evidence="11" key="1">
    <citation type="submission" date="2021-02" db="EMBL/GenBank/DDBJ databases">
        <authorList>
            <person name="Nowell W R."/>
        </authorList>
    </citation>
    <scope>NUCLEOTIDE SEQUENCE</scope>
</reference>
<evidence type="ECO:0000256" key="8">
    <source>
        <dbReference type="ARBA" id="ARBA00023242"/>
    </source>
</evidence>
<evidence type="ECO:0000313" key="16">
    <source>
        <dbReference type="EMBL" id="CAF4438919.1"/>
    </source>
</evidence>
<keyword evidence="18" id="KW-1185">Reference proteome</keyword>
<protein>
    <recommendedName>
        <fullName evidence="19">Nuclear receptor domain-containing protein</fullName>
    </recommendedName>
</protein>
<keyword evidence="1" id="KW-0479">Metal-binding</keyword>
<dbReference type="InterPro" id="IPR000536">
    <property type="entry name" value="Nucl_hrmn_rcpt_lig-bd"/>
</dbReference>
<keyword evidence="6" id="KW-0804">Transcription</keyword>
<dbReference type="Proteomes" id="UP000663825">
    <property type="component" value="Unassembled WGS sequence"/>
</dbReference>
<evidence type="ECO:0000256" key="3">
    <source>
        <dbReference type="ARBA" id="ARBA00022833"/>
    </source>
</evidence>
<evidence type="ECO:0000313" key="13">
    <source>
        <dbReference type="EMBL" id="CAF3649476.1"/>
    </source>
</evidence>
<dbReference type="PANTHER" id="PTHR24082">
    <property type="entry name" value="NUCLEAR HORMONE RECEPTOR"/>
    <property type="match status" value="1"/>
</dbReference>
<dbReference type="SMART" id="SM00399">
    <property type="entry name" value="ZnF_C4"/>
    <property type="match status" value="1"/>
</dbReference>
<dbReference type="Gene3D" id="1.10.565.10">
    <property type="entry name" value="Retinoid X Receptor"/>
    <property type="match status" value="1"/>
</dbReference>
<keyword evidence="7" id="KW-0675">Receptor</keyword>
<keyword evidence="4" id="KW-0805">Transcription regulation</keyword>
<dbReference type="InterPro" id="IPR013088">
    <property type="entry name" value="Znf_NHR/GATA"/>
</dbReference>
<keyword evidence="2" id="KW-0863">Zinc-finger</keyword>
<dbReference type="InterPro" id="IPR035500">
    <property type="entry name" value="NHR-like_dom_sf"/>
</dbReference>
<evidence type="ECO:0000256" key="6">
    <source>
        <dbReference type="ARBA" id="ARBA00023163"/>
    </source>
</evidence>
<dbReference type="EMBL" id="CAJNXB010001113">
    <property type="protein sequence ID" value="CAF3132255.1"/>
    <property type="molecule type" value="Genomic_DNA"/>
</dbReference>
<evidence type="ECO:0000259" key="9">
    <source>
        <dbReference type="PROSITE" id="PS51030"/>
    </source>
</evidence>
<evidence type="ECO:0000313" key="18">
    <source>
        <dbReference type="Proteomes" id="UP000663873"/>
    </source>
</evidence>
<keyword evidence="5" id="KW-0238">DNA-binding</keyword>
<evidence type="ECO:0000256" key="7">
    <source>
        <dbReference type="ARBA" id="ARBA00023170"/>
    </source>
</evidence>
<dbReference type="PRINTS" id="PR00047">
    <property type="entry name" value="STROIDFINGER"/>
</dbReference>
<evidence type="ECO:0000256" key="5">
    <source>
        <dbReference type="ARBA" id="ARBA00023125"/>
    </source>
</evidence>
<sequence length="348" mass="41204">MNNLSAANKKSSVHQQGYICTVCDAPATGFNFSVRTCMCCKAFFRRNALYGLESLQCRYATDNCIINMKTRRDCSYCRLKKCFQAGMKKESILSEEFKRLKRARIHENRTMPSHVVQLNDSLDHRQELRLETHDWNNIKRIHNKYEEYCYLPLLSFEKNEYASLCQQPIKSRIKIQHYIRYYQKYETSLINFLKSLPEIKQLSDDQQNALIKHNVTFLVRISMIETVDNQLPIWPAINLLLQILFGQSLIEEADTLFHTWKEYVNDSTCIRLLLVVLLFSTCNKYTGLLDTLHIYKIQEKYTNLLWLYLLDHYGELVAFNKFSTMIYYCLRLVTLSHMAELKKQDMQL</sequence>
<dbReference type="PROSITE" id="PS51843">
    <property type="entry name" value="NR_LBD"/>
    <property type="match status" value="1"/>
</dbReference>
<dbReference type="GO" id="GO:0000122">
    <property type="term" value="P:negative regulation of transcription by RNA polymerase II"/>
    <property type="evidence" value="ECO:0007669"/>
    <property type="project" value="TreeGrafter"/>
</dbReference>
<evidence type="ECO:0000313" key="15">
    <source>
        <dbReference type="EMBL" id="CAF4382827.1"/>
    </source>
</evidence>
<dbReference type="EMBL" id="CAJOBP010000906">
    <property type="protein sequence ID" value="CAF4233807.1"/>
    <property type="molecule type" value="Genomic_DNA"/>
</dbReference>
<dbReference type="GO" id="GO:0004879">
    <property type="term" value="F:nuclear receptor activity"/>
    <property type="evidence" value="ECO:0007669"/>
    <property type="project" value="TreeGrafter"/>
</dbReference>
<keyword evidence="3" id="KW-0862">Zinc</keyword>
<dbReference type="Proteomes" id="UP000663862">
    <property type="component" value="Unassembled WGS sequence"/>
</dbReference>
<evidence type="ECO:0000313" key="17">
    <source>
        <dbReference type="Proteomes" id="UP000663825"/>
    </source>
</evidence>
<dbReference type="InterPro" id="IPR001628">
    <property type="entry name" value="Znf_hrmn_rcpt"/>
</dbReference>
<dbReference type="AlphaFoldDB" id="A0A817P084"/>
<proteinExistence type="predicted"/>
<dbReference type="Proteomes" id="UP000663869">
    <property type="component" value="Unassembled WGS sequence"/>
</dbReference>
<evidence type="ECO:0008006" key="19">
    <source>
        <dbReference type="Google" id="ProtNLM"/>
    </source>
</evidence>